<dbReference type="AlphaFoldDB" id="A0A6M0SJW7"/>
<sequence length="80" mass="8827">MAVGLVQGKALIDAFIAENKEDINCDIKEMTSATNSSGNLVSRFCNIIGGVRAYMDSYNYYNNPLLGELHKAEKLNKQLV</sequence>
<dbReference type="EMBL" id="SGKU01000004">
    <property type="protein sequence ID" value="NFA41503.1"/>
    <property type="molecule type" value="Genomic_DNA"/>
</dbReference>
<comment type="caution">
    <text evidence="1">The sequence shown here is derived from an EMBL/GenBank/DDBJ whole genome shotgun (WGS) entry which is preliminary data.</text>
</comment>
<evidence type="ECO:0000313" key="2">
    <source>
        <dbReference type="Proteomes" id="UP000472355"/>
    </source>
</evidence>
<dbReference type="Proteomes" id="UP000472355">
    <property type="component" value="Unassembled WGS sequence"/>
</dbReference>
<name>A0A6M0SJW7_CLOBO</name>
<reference evidence="1 2" key="1">
    <citation type="submission" date="2019-02" db="EMBL/GenBank/DDBJ databases">
        <title>Genome sequencing of Clostridium botulinum clinical isolates.</title>
        <authorList>
            <person name="Brunt J."/>
            <person name="Van Vliet A.H.M."/>
            <person name="Stringer S.C."/>
            <person name="Grant K.A."/>
            <person name="Carter A.C."/>
            <person name="Peck M.W."/>
        </authorList>
    </citation>
    <scope>NUCLEOTIDE SEQUENCE [LARGE SCALE GENOMIC DNA]</scope>
    <source>
        <strain evidence="1 2">H113700579</strain>
    </source>
</reference>
<protein>
    <submittedName>
        <fullName evidence="1">Uncharacterized protein</fullName>
    </submittedName>
</protein>
<accession>A0A6M0SJW7</accession>
<evidence type="ECO:0000313" key="1">
    <source>
        <dbReference type="EMBL" id="NFA41503.1"/>
    </source>
</evidence>
<dbReference type="RefSeq" id="WP_222671035.1">
    <property type="nucleotide sequence ID" value="NZ_JACBCZ010000004.1"/>
</dbReference>
<organism evidence="1 2">
    <name type="scientific">Clostridium botulinum</name>
    <dbReference type="NCBI Taxonomy" id="1491"/>
    <lineage>
        <taxon>Bacteria</taxon>
        <taxon>Bacillati</taxon>
        <taxon>Bacillota</taxon>
        <taxon>Clostridia</taxon>
        <taxon>Eubacteriales</taxon>
        <taxon>Clostridiaceae</taxon>
        <taxon>Clostridium</taxon>
    </lineage>
</organism>
<gene>
    <name evidence="1" type="ORF">EXM65_02625</name>
</gene>
<proteinExistence type="predicted"/>